<evidence type="ECO:0000313" key="1">
    <source>
        <dbReference type="EMBL" id="ACD97195.1"/>
    </source>
</evidence>
<sequence>MFIKSLIPTELNSTWKVVATCESQTECQVDDFLSSLPTNYEKDGVAIRRLFAYVALNGPRLLPPEICHTIATDIWQFRKGHIRVVWFYDEGKIVACCHAFVKKTQKTPLAVIRHATEALRDYRLQKARSNVTELPGG</sequence>
<organism evidence="1 2">
    <name type="scientific">Trichlorobacter lovleyi (strain ATCC BAA-1151 / DSM 17278 / SZ)</name>
    <name type="common">Geobacter lovleyi</name>
    <dbReference type="NCBI Taxonomy" id="398767"/>
    <lineage>
        <taxon>Bacteria</taxon>
        <taxon>Pseudomonadati</taxon>
        <taxon>Thermodesulfobacteriota</taxon>
        <taxon>Desulfuromonadia</taxon>
        <taxon>Geobacterales</taxon>
        <taxon>Geobacteraceae</taxon>
        <taxon>Trichlorobacter</taxon>
    </lineage>
</organism>
<keyword evidence="2" id="KW-1185">Reference proteome</keyword>
<dbReference type="InterPro" id="IPR009241">
    <property type="entry name" value="HigB-like"/>
</dbReference>
<evidence type="ECO:0000313" key="2">
    <source>
        <dbReference type="Proteomes" id="UP000002420"/>
    </source>
</evidence>
<proteinExistence type="predicted"/>
<dbReference type="eggNOG" id="COG4679">
    <property type="taxonomic scope" value="Bacteria"/>
</dbReference>
<accession>B3E292</accession>
<dbReference type="Proteomes" id="UP000002420">
    <property type="component" value="Chromosome"/>
</dbReference>
<dbReference type="RefSeq" id="WP_012471513.1">
    <property type="nucleotide sequence ID" value="NC_010814.1"/>
</dbReference>
<reference evidence="1 2" key="1">
    <citation type="submission" date="2008-05" db="EMBL/GenBank/DDBJ databases">
        <title>Complete sequence of chromosome of Geobacter lovleyi SZ.</title>
        <authorList>
            <consortium name="US DOE Joint Genome Institute"/>
            <person name="Lucas S."/>
            <person name="Copeland A."/>
            <person name="Lapidus A."/>
            <person name="Glavina del Rio T."/>
            <person name="Dalin E."/>
            <person name="Tice H."/>
            <person name="Bruce D."/>
            <person name="Goodwin L."/>
            <person name="Pitluck S."/>
            <person name="Chertkov O."/>
            <person name="Meincke L."/>
            <person name="Brettin T."/>
            <person name="Detter J.C."/>
            <person name="Han C."/>
            <person name="Tapia R."/>
            <person name="Kuske C.R."/>
            <person name="Schmutz J."/>
            <person name="Larimer F."/>
            <person name="Land M."/>
            <person name="Hauser L."/>
            <person name="Kyrpides N."/>
            <person name="Mikhailova N."/>
            <person name="Sung Y."/>
            <person name="Fletcher K.E."/>
            <person name="Ritalahti K.M."/>
            <person name="Loeffler F.E."/>
            <person name="Richardson P."/>
        </authorList>
    </citation>
    <scope>NUCLEOTIDE SEQUENCE [LARGE SCALE GENOMIC DNA]</scope>
    <source>
        <strain evidence="2">ATCC BAA-1151 / DSM 17278 / SZ</strain>
    </source>
</reference>
<gene>
    <name evidence="1" type="ordered locus">Glov_3492</name>
</gene>
<dbReference type="KEGG" id="glo:Glov_3492"/>
<dbReference type="OrthoDB" id="3233388at2"/>
<dbReference type="HOGENOM" id="CLU_1905446_0_0_7"/>
<dbReference type="EMBL" id="CP001089">
    <property type="protein sequence ID" value="ACD97195.1"/>
    <property type="molecule type" value="Genomic_DNA"/>
</dbReference>
<evidence type="ECO:0008006" key="3">
    <source>
        <dbReference type="Google" id="ProtNLM"/>
    </source>
</evidence>
<dbReference type="AlphaFoldDB" id="B3E292"/>
<dbReference type="STRING" id="398767.Glov_3492"/>
<name>B3E292_TRIL1</name>
<dbReference type="Pfam" id="PF05973">
    <property type="entry name" value="Gp49"/>
    <property type="match status" value="1"/>
</dbReference>
<protein>
    <recommendedName>
        <fullName evidence="3">Type II toxin-antitoxin system RelE/ParE family toxin</fullName>
    </recommendedName>
</protein>